<dbReference type="KEGG" id="kpin:30172243"/>
<dbReference type="EMBL" id="CP144525">
    <property type="protein sequence ID" value="WWC71264.1"/>
    <property type="molecule type" value="Genomic_DNA"/>
</dbReference>
<keyword evidence="1" id="KW-0175">Coiled coil</keyword>
<reference evidence="2" key="1">
    <citation type="submission" date="2013-07" db="EMBL/GenBank/DDBJ databases">
        <title>The Genome Sequence of Cryptococcus pinus CBS10737.</title>
        <authorList>
            <consortium name="The Broad Institute Genome Sequencing Platform"/>
            <person name="Cuomo C."/>
            <person name="Litvintseva A."/>
            <person name="Chen Y."/>
            <person name="Heitman J."/>
            <person name="Sun S."/>
            <person name="Springer D."/>
            <person name="Dromer F."/>
            <person name="Young S.K."/>
            <person name="Zeng Q."/>
            <person name="Gargeya S."/>
            <person name="Fitzgerald M."/>
            <person name="Abouelleil A."/>
            <person name="Alvarado L."/>
            <person name="Berlin A.M."/>
            <person name="Chapman S.B."/>
            <person name="Dewar J."/>
            <person name="Goldberg J."/>
            <person name="Griggs A."/>
            <person name="Gujja S."/>
            <person name="Hansen M."/>
            <person name="Howarth C."/>
            <person name="Imamovic A."/>
            <person name="Larimer J."/>
            <person name="McCowan C."/>
            <person name="Murphy C."/>
            <person name="Pearson M."/>
            <person name="Priest M."/>
            <person name="Roberts A."/>
            <person name="Saif S."/>
            <person name="Shea T."/>
            <person name="Sykes S."/>
            <person name="Wortman J."/>
            <person name="Nusbaum C."/>
            <person name="Birren B."/>
        </authorList>
    </citation>
    <scope>NUCLEOTIDE SEQUENCE [LARGE SCALE GENOMIC DNA]</scope>
    <source>
        <strain evidence="2">CBS 10737</strain>
    </source>
</reference>
<dbReference type="STRING" id="1296096.A0A1B9I4U8"/>
<reference evidence="3" key="4">
    <citation type="submission" date="2024-02" db="EMBL/GenBank/DDBJ databases">
        <title>Comparative genomics of Cryptococcus and Kwoniella reveals pathogenesis evolution and contrasting modes of karyotype evolution via chromosome fusion or intercentromeric recombination.</title>
        <authorList>
            <person name="Coelho M.A."/>
            <person name="David-Palma M."/>
            <person name="Shea T."/>
            <person name="Bowers K."/>
            <person name="McGinley-Smith S."/>
            <person name="Mohammad A.W."/>
            <person name="Gnirke A."/>
            <person name="Yurkov A.M."/>
            <person name="Nowrousian M."/>
            <person name="Sun S."/>
            <person name="Cuomo C.A."/>
            <person name="Heitman J."/>
        </authorList>
    </citation>
    <scope>NUCLEOTIDE SEQUENCE</scope>
    <source>
        <strain evidence="3">CBS 10737</strain>
    </source>
</reference>
<dbReference type="EMBL" id="KI894010">
    <property type="protein sequence ID" value="OCF50549.1"/>
    <property type="molecule type" value="Genomic_DNA"/>
</dbReference>
<dbReference type="RefSeq" id="XP_019011768.1">
    <property type="nucleotide sequence ID" value="XM_019155614.1"/>
</dbReference>
<sequence length="147" mass="16988">MSTVIKPLTGMHAERSQVYTAHLQNSLLPELEMTRHNLMIMENDISEYENLRGKIEELEKLDGNSIETLTEMGAGIWVEAKIPDTNVITLDLGYDLHMDMNLKEAKEYVIKKVEILKRKRDNFSKKEEFLVWQIGQFHGALSQPDAR</sequence>
<dbReference type="InterPro" id="IPR009053">
    <property type="entry name" value="Prefoldin"/>
</dbReference>
<feature type="coiled-coil region" evidence="1">
    <location>
        <begin position="31"/>
        <end position="61"/>
    </location>
</feature>
<evidence type="ECO:0000313" key="4">
    <source>
        <dbReference type="Proteomes" id="UP000094020"/>
    </source>
</evidence>
<accession>A0A1B9I4U8</accession>
<gene>
    <name evidence="2" type="ORF">I206_03874</name>
    <name evidence="3" type="ORF">I206_105217</name>
</gene>
<dbReference type="AlphaFoldDB" id="A0A1B9I4U8"/>
<dbReference type="Pfam" id="PF02996">
    <property type="entry name" value="Prefoldin"/>
    <property type="match status" value="1"/>
</dbReference>
<name>A0A1B9I4U8_9TREE</name>
<reference evidence="2" key="3">
    <citation type="submission" date="2016-07" db="EMBL/GenBank/DDBJ databases">
        <title>Evolution of pathogenesis and genome organization in the Tremellales.</title>
        <authorList>
            <person name="Cuomo C."/>
            <person name="Litvintseva A."/>
            <person name="Heitman J."/>
            <person name="Chen Y."/>
            <person name="Sun S."/>
            <person name="Springer D."/>
            <person name="Dromer F."/>
            <person name="Young S."/>
            <person name="Zeng Q."/>
            <person name="Chapman S."/>
            <person name="Gujja S."/>
            <person name="Saif S."/>
            <person name="Birren B."/>
        </authorList>
    </citation>
    <scope>NUCLEOTIDE SEQUENCE</scope>
    <source>
        <strain evidence="2">CBS 10737</strain>
    </source>
</reference>
<dbReference type="Gene3D" id="1.10.287.370">
    <property type="match status" value="1"/>
</dbReference>
<dbReference type="Proteomes" id="UP000094020">
    <property type="component" value="Chromosome 7"/>
</dbReference>
<evidence type="ECO:0000256" key="1">
    <source>
        <dbReference type="SAM" id="Coils"/>
    </source>
</evidence>
<evidence type="ECO:0000313" key="2">
    <source>
        <dbReference type="EMBL" id="OCF50549.1"/>
    </source>
</evidence>
<protein>
    <recommendedName>
        <fullName evidence="5">Prefoldin, alpha subunit</fullName>
    </recommendedName>
</protein>
<evidence type="ECO:0000313" key="3">
    <source>
        <dbReference type="EMBL" id="WWC71264.1"/>
    </source>
</evidence>
<dbReference type="InterPro" id="IPR004127">
    <property type="entry name" value="Prefoldin_subunit_alpha"/>
</dbReference>
<dbReference type="CDD" id="cd23158">
    <property type="entry name" value="Prefoldin_UXT"/>
    <property type="match status" value="1"/>
</dbReference>
<keyword evidence="4" id="KW-1185">Reference proteome</keyword>
<dbReference type="SUPFAM" id="SSF46579">
    <property type="entry name" value="Prefoldin"/>
    <property type="match status" value="1"/>
</dbReference>
<evidence type="ECO:0008006" key="5">
    <source>
        <dbReference type="Google" id="ProtNLM"/>
    </source>
</evidence>
<dbReference type="GeneID" id="30172243"/>
<dbReference type="OrthoDB" id="433124at2759"/>
<reference evidence="3" key="2">
    <citation type="submission" date="2013-07" db="EMBL/GenBank/DDBJ databases">
        <authorList>
            <consortium name="The Broad Institute Genome Sequencing Platform"/>
            <person name="Cuomo C."/>
            <person name="Litvintseva A."/>
            <person name="Chen Y."/>
            <person name="Heitman J."/>
            <person name="Sun S."/>
            <person name="Springer D."/>
            <person name="Dromer F."/>
            <person name="Young S.K."/>
            <person name="Zeng Q."/>
            <person name="Gargeya S."/>
            <person name="Fitzgerald M."/>
            <person name="Abouelleil A."/>
            <person name="Alvarado L."/>
            <person name="Berlin A.M."/>
            <person name="Chapman S.B."/>
            <person name="Dewar J."/>
            <person name="Goldberg J."/>
            <person name="Griggs A."/>
            <person name="Gujja S."/>
            <person name="Hansen M."/>
            <person name="Howarth C."/>
            <person name="Imamovic A."/>
            <person name="Larimer J."/>
            <person name="McCowan C."/>
            <person name="Murphy C."/>
            <person name="Pearson M."/>
            <person name="Priest M."/>
            <person name="Roberts A."/>
            <person name="Saif S."/>
            <person name="Shea T."/>
            <person name="Sykes S."/>
            <person name="Wortman J."/>
            <person name="Nusbaum C."/>
            <person name="Birren B."/>
        </authorList>
    </citation>
    <scope>NUCLEOTIDE SEQUENCE</scope>
    <source>
        <strain evidence="3">CBS 10737</strain>
    </source>
</reference>
<organism evidence="2">
    <name type="scientific">Kwoniella pini CBS 10737</name>
    <dbReference type="NCBI Taxonomy" id="1296096"/>
    <lineage>
        <taxon>Eukaryota</taxon>
        <taxon>Fungi</taxon>
        <taxon>Dikarya</taxon>
        <taxon>Basidiomycota</taxon>
        <taxon>Agaricomycotina</taxon>
        <taxon>Tremellomycetes</taxon>
        <taxon>Tremellales</taxon>
        <taxon>Cryptococcaceae</taxon>
        <taxon>Kwoniella</taxon>
    </lineage>
</organism>
<proteinExistence type="predicted"/>